<accession>A0ABT7A9Q6</accession>
<dbReference type="Gene3D" id="1.10.600.10">
    <property type="entry name" value="Farnesyl Diphosphate Synthase"/>
    <property type="match status" value="1"/>
</dbReference>
<evidence type="ECO:0000313" key="3">
    <source>
        <dbReference type="Proteomes" id="UP001214441"/>
    </source>
</evidence>
<evidence type="ECO:0000313" key="2">
    <source>
        <dbReference type="EMBL" id="MDJ1138059.1"/>
    </source>
</evidence>
<dbReference type="EC" id="4.2.3.-" evidence="2"/>
<protein>
    <submittedName>
        <fullName evidence="2">Class 1 isoprenoid biosynthesis enzyme</fullName>
        <ecNumber evidence="2">4.2.3.-</ecNumber>
    </submittedName>
</protein>
<evidence type="ECO:0000256" key="1">
    <source>
        <dbReference type="RuleBase" id="RU004466"/>
    </source>
</evidence>
<reference evidence="2 3" key="1">
    <citation type="submission" date="2023-05" db="EMBL/GenBank/DDBJ databases">
        <title>Streptantibioticus silvisoli sp. nov., acidotolerant actinomycetes 1 from pine litter.</title>
        <authorList>
            <person name="Swiecimska M."/>
            <person name="Golinska P."/>
            <person name="Sangal V."/>
            <person name="Wachnowicz B."/>
            <person name="Goodfellow M."/>
        </authorList>
    </citation>
    <scope>NUCLEOTIDE SEQUENCE [LARGE SCALE GENOMIC DNA]</scope>
    <source>
        <strain evidence="2 3">DSM 42109</strain>
    </source>
</reference>
<dbReference type="InterPro" id="IPR000092">
    <property type="entry name" value="Polyprenyl_synt"/>
</dbReference>
<dbReference type="SUPFAM" id="SSF48576">
    <property type="entry name" value="Terpenoid synthases"/>
    <property type="match status" value="1"/>
</dbReference>
<dbReference type="RefSeq" id="WP_274042591.1">
    <property type="nucleotide sequence ID" value="NZ_JANCPR020000073.1"/>
</dbReference>
<dbReference type="Pfam" id="PF00348">
    <property type="entry name" value="polyprenyl_synt"/>
    <property type="match status" value="1"/>
</dbReference>
<keyword evidence="3" id="KW-1185">Reference proteome</keyword>
<dbReference type="CDD" id="cd00385">
    <property type="entry name" value="Isoprenoid_Biosyn_C1"/>
    <property type="match status" value="1"/>
</dbReference>
<comment type="similarity">
    <text evidence="1">Belongs to the FPP/GGPP synthase family.</text>
</comment>
<sequence length="338" mass="36617">MTSSPAPTVLPQGPPCADVTAAFPQVHRYLGELLDDYRPDHAHLRGPLRTLVEQGRQAPHEFSLPLLVHAALSGDPGPAVPVAAVHALWWRAANTFDDVADGDAGPQLYGMPSAAALTAALECGYALPLRALASLPVPGPQRQGLIRDYLDGWTAASDGQIGDLLNHPAGVEPQEVLHVYRHKSGSVYAMACAMAARLAVGQERTEWAAARIAAWTRFGQLLGMLAQFRNDEDDLRSGRCEDLRNGTATYLLVHLVHSAPHGRRERVLALLEASASSPESREELHAMMREPGVVRPYHAHVASLREEAHTLLDTLAPECPYGTALRARVEYEVGFLQS</sequence>
<gene>
    <name evidence="2" type="ORF">NMN56_040105</name>
</gene>
<dbReference type="EMBL" id="JANCPR020000073">
    <property type="protein sequence ID" value="MDJ1138059.1"/>
    <property type="molecule type" value="Genomic_DNA"/>
</dbReference>
<keyword evidence="2" id="KW-0456">Lyase</keyword>
<name>A0ABT7A9Q6_9ACTN</name>
<dbReference type="Proteomes" id="UP001214441">
    <property type="component" value="Unassembled WGS sequence"/>
</dbReference>
<comment type="caution">
    <text evidence="2">The sequence shown here is derived from an EMBL/GenBank/DDBJ whole genome shotgun (WGS) entry which is preliminary data.</text>
</comment>
<keyword evidence="1" id="KW-0808">Transferase</keyword>
<organism evidence="2 3">
    <name type="scientific">Streptomyces iconiensis</name>
    <dbReference type="NCBI Taxonomy" id="1384038"/>
    <lineage>
        <taxon>Bacteria</taxon>
        <taxon>Bacillati</taxon>
        <taxon>Actinomycetota</taxon>
        <taxon>Actinomycetes</taxon>
        <taxon>Kitasatosporales</taxon>
        <taxon>Streptomycetaceae</taxon>
        <taxon>Streptomyces</taxon>
    </lineage>
</organism>
<proteinExistence type="inferred from homology"/>
<dbReference type="InterPro" id="IPR008949">
    <property type="entry name" value="Isoprenoid_synthase_dom_sf"/>
</dbReference>
<dbReference type="GO" id="GO:0016829">
    <property type="term" value="F:lyase activity"/>
    <property type="evidence" value="ECO:0007669"/>
    <property type="project" value="UniProtKB-KW"/>
</dbReference>